<dbReference type="Gene3D" id="3.30.70.100">
    <property type="match status" value="1"/>
</dbReference>
<organism evidence="3 4">
    <name type="scientific">Geodermatophilus sabuli</name>
    <dbReference type="NCBI Taxonomy" id="1564158"/>
    <lineage>
        <taxon>Bacteria</taxon>
        <taxon>Bacillati</taxon>
        <taxon>Actinomycetota</taxon>
        <taxon>Actinomycetes</taxon>
        <taxon>Geodermatophilales</taxon>
        <taxon>Geodermatophilaceae</taxon>
        <taxon>Geodermatophilus</taxon>
    </lineage>
</organism>
<keyword evidence="3" id="KW-0503">Monooxygenase</keyword>
<sequence>MPAGPAPTTATRRGGAVDGGPGSTSADTTGILTRPGADAPGSAAASRGTPPGGDPVSVVVVATITPQPEHADAVREAVLAAIPQVHAEPGCERYALHATRDGSLVMIEQWESPEALAVHGKAEALTTLGQRLEGKLAGAPDLMVLDAVPAGDDAKGAL</sequence>
<dbReference type="InterPro" id="IPR007138">
    <property type="entry name" value="ABM_dom"/>
</dbReference>
<keyword evidence="3" id="KW-0560">Oxidoreductase</keyword>
<gene>
    <name evidence="3" type="ORF">GCU56_07430</name>
</gene>
<protein>
    <submittedName>
        <fullName evidence="3">Antibiotic biosynthesis monooxygenase</fullName>
    </submittedName>
</protein>
<feature type="domain" description="ABM" evidence="2">
    <location>
        <begin position="58"/>
        <end position="145"/>
    </location>
</feature>
<reference evidence="3 4" key="1">
    <citation type="submission" date="2020-02" db="EMBL/GenBank/DDBJ databases">
        <title>Geodermatophilus sabuli CPCC 205279 I12A-02694.</title>
        <authorList>
            <person name="Jiang Z."/>
        </authorList>
    </citation>
    <scope>NUCLEOTIDE SEQUENCE [LARGE SCALE GENOMIC DNA]</scope>
    <source>
        <strain evidence="3 4">I12A-02694</strain>
    </source>
</reference>
<dbReference type="PANTHER" id="PTHR33336">
    <property type="entry name" value="QUINOL MONOOXYGENASE YGIN-RELATED"/>
    <property type="match status" value="1"/>
</dbReference>
<comment type="caution">
    <text evidence="3">The sequence shown here is derived from an EMBL/GenBank/DDBJ whole genome shotgun (WGS) entry which is preliminary data.</text>
</comment>
<dbReference type="EMBL" id="JAAGWF010000008">
    <property type="protein sequence ID" value="NEK57702.1"/>
    <property type="molecule type" value="Genomic_DNA"/>
</dbReference>
<evidence type="ECO:0000313" key="3">
    <source>
        <dbReference type="EMBL" id="NEK57702.1"/>
    </source>
</evidence>
<dbReference type="SUPFAM" id="SSF54909">
    <property type="entry name" value="Dimeric alpha+beta barrel"/>
    <property type="match status" value="1"/>
</dbReference>
<evidence type="ECO:0000259" key="2">
    <source>
        <dbReference type="PROSITE" id="PS51725"/>
    </source>
</evidence>
<evidence type="ECO:0000313" key="4">
    <source>
        <dbReference type="Proteomes" id="UP000470246"/>
    </source>
</evidence>
<dbReference type="AlphaFoldDB" id="A0A7K3VYN9"/>
<dbReference type="Proteomes" id="UP000470246">
    <property type="component" value="Unassembled WGS sequence"/>
</dbReference>
<keyword evidence="4" id="KW-1185">Reference proteome</keyword>
<dbReference type="PANTHER" id="PTHR33336:SF15">
    <property type="entry name" value="ABM DOMAIN-CONTAINING PROTEIN"/>
    <property type="match status" value="1"/>
</dbReference>
<feature type="compositionally biased region" description="Low complexity" evidence="1">
    <location>
        <begin position="34"/>
        <end position="57"/>
    </location>
</feature>
<proteinExistence type="predicted"/>
<dbReference type="InterPro" id="IPR011008">
    <property type="entry name" value="Dimeric_a/b-barrel"/>
</dbReference>
<dbReference type="Pfam" id="PF03992">
    <property type="entry name" value="ABM"/>
    <property type="match status" value="1"/>
</dbReference>
<evidence type="ECO:0000256" key="1">
    <source>
        <dbReference type="SAM" id="MobiDB-lite"/>
    </source>
</evidence>
<accession>A0A7K3VYN9</accession>
<feature type="region of interest" description="Disordered" evidence="1">
    <location>
        <begin position="1"/>
        <end position="57"/>
    </location>
</feature>
<dbReference type="InterPro" id="IPR050744">
    <property type="entry name" value="AI-2_Isomerase_LsrG"/>
</dbReference>
<dbReference type="GO" id="GO:0004497">
    <property type="term" value="F:monooxygenase activity"/>
    <property type="evidence" value="ECO:0007669"/>
    <property type="project" value="UniProtKB-KW"/>
</dbReference>
<name>A0A7K3VYN9_9ACTN</name>
<dbReference type="PROSITE" id="PS51725">
    <property type="entry name" value="ABM"/>
    <property type="match status" value="1"/>
</dbReference>